<accession>A0A375J950</accession>
<dbReference type="InterPro" id="IPR039538">
    <property type="entry name" value="BetI_C"/>
</dbReference>
<feature type="domain" description="HTH tetR-type" evidence="7">
    <location>
        <begin position="281"/>
        <end position="341"/>
    </location>
</feature>
<dbReference type="GO" id="GO:0000976">
    <property type="term" value="F:transcription cis-regulatory region binding"/>
    <property type="evidence" value="ECO:0007669"/>
    <property type="project" value="TreeGrafter"/>
</dbReference>
<protein>
    <submittedName>
        <fullName evidence="8">Transcriptional regulator, TetR family</fullName>
    </submittedName>
</protein>
<dbReference type="PANTHER" id="PTHR30055">
    <property type="entry name" value="HTH-TYPE TRANSCRIPTIONAL REGULATOR RUTR"/>
    <property type="match status" value="1"/>
</dbReference>
<dbReference type="RefSeq" id="WP_116384331.1">
    <property type="nucleotide sequence ID" value="NZ_LS483234.1"/>
</dbReference>
<feature type="DNA-binding region" description="H-T-H motif" evidence="5">
    <location>
        <begin position="304"/>
        <end position="323"/>
    </location>
</feature>
<dbReference type="Gene3D" id="1.10.357.10">
    <property type="entry name" value="Tetracycline Repressor, domain 2"/>
    <property type="match status" value="2"/>
</dbReference>
<organism evidence="8 9">
    <name type="scientific">Cupriavidus taiwanensis</name>
    <dbReference type="NCBI Taxonomy" id="164546"/>
    <lineage>
        <taxon>Bacteria</taxon>
        <taxon>Pseudomonadati</taxon>
        <taxon>Pseudomonadota</taxon>
        <taxon>Betaproteobacteria</taxon>
        <taxon>Burkholderiales</taxon>
        <taxon>Burkholderiaceae</taxon>
        <taxon>Cupriavidus</taxon>
    </lineage>
</organism>
<dbReference type="InterPro" id="IPR009057">
    <property type="entry name" value="Homeodomain-like_sf"/>
</dbReference>
<evidence type="ECO:0000313" key="9">
    <source>
        <dbReference type="Proteomes" id="UP000256805"/>
    </source>
</evidence>
<keyword evidence="4" id="KW-0804">Transcription</keyword>
<name>A0A375J950_9BURK</name>
<dbReference type="PANTHER" id="PTHR30055:SF226">
    <property type="entry name" value="HTH-TYPE TRANSCRIPTIONAL REGULATOR PKSA"/>
    <property type="match status" value="1"/>
</dbReference>
<dbReference type="EMBL" id="OVTA01000047">
    <property type="protein sequence ID" value="SPS01658.1"/>
    <property type="molecule type" value="Genomic_DNA"/>
</dbReference>
<keyword evidence="1" id="KW-0678">Repressor</keyword>
<sequence>MQNSAVKPRTRARSEGAKPEVQPSTRRNREQRIREILDTARQVFQEDGYAGFAIRRVADRMGITHGNLQYYFRTTEDLLRTALPAYLSQVMEDYTNIANRPGTDAAQRCSTLINRIFQNLNETDLPKFMVEIWAFASHEAYVAELLRDMQTRFRGIFAKLLSELHPTLSSDECLVRAAVIAAQMDGMTIFASHGDYPGRDYVELVRVAKRAVKMLVNASPQVLKSETPLRRPRILPGSSNAPVSVFGAHGDLQPGLLDLRVQQSALDAFHYRPTAQGKRREIKINEIVATAANLLATEGYANFTLARVARELGILPSALQNYFPTHDDLLRSTLDAVGRAYLDRYSEIGKPSSKAALERLSEIAADVFEEVCIPGVQQLWIEMFALAQHSDLTREIVGGGYAAYRVVCANLIREIDSSATARECLSRATLIAALVDGVTVLRFGAEHQPVSVDRAFELVMVMTVLIAQGRITTTDVP</sequence>
<dbReference type="PRINTS" id="PR00455">
    <property type="entry name" value="HTHTETR"/>
</dbReference>
<evidence type="ECO:0000256" key="6">
    <source>
        <dbReference type="SAM" id="MobiDB-lite"/>
    </source>
</evidence>
<evidence type="ECO:0000256" key="3">
    <source>
        <dbReference type="ARBA" id="ARBA00023125"/>
    </source>
</evidence>
<dbReference type="GO" id="GO:0003700">
    <property type="term" value="F:DNA-binding transcription factor activity"/>
    <property type="evidence" value="ECO:0007669"/>
    <property type="project" value="TreeGrafter"/>
</dbReference>
<evidence type="ECO:0000256" key="1">
    <source>
        <dbReference type="ARBA" id="ARBA00022491"/>
    </source>
</evidence>
<evidence type="ECO:0000259" key="7">
    <source>
        <dbReference type="PROSITE" id="PS50977"/>
    </source>
</evidence>
<evidence type="ECO:0000313" key="8">
    <source>
        <dbReference type="EMBL" id="SPS01658.1"/>
    </source>
</evidence>
<proteinExistence type="predicted"/>
<evidence type="ECO:0000256" key="5">
    <source>
        <dbReference type="PROSITE-ProRule" id="PRU00335"/>
    </source>
</evidence>
<dbReference type="InterPro" id="IPR036271">
    <property type="entry name" value="Tet_transcr_reg_TetR-rel_C_sf"/>
</dbReference>
<dbReference type="SUPFAM" id="SSF48498">
    <property type="entry name" value="Tetracyclin repressor-like, C-terminal domain"/>
    <property type="match status" value="1"/>
</dbReference>
<dbReference type="SUPFAM" id="SSF46689">
    <property type="entry name" value="Homeodomain-like"/>
    <property type="match status" value="2"/>
</dbReference>
<dbReference type="InterPro" id="IPR050109">
    <property type="entry name" value="HTH-type_TetR-like_transc_reg"/>
</dbReference>
<keyword evidence="2" id="KW-0805">Transcription regulation</keyword>
<gene>
    <name evidence="8" type="ORF">CBM2634_B60074</name>
</gene>
<evidence type="ECO:0000256" key="4">
    <source>
        <dbReference type="ARBA" id="ARBA00023163"/>
    </source>
</evidence>
<dbReference type="Proteomes" id="UP000256805">
    <property type="component" value="Unassembled WGS sequence"/>
</dbReference>
<evidence type="ECO:0000256" key="2">
    <source>
        <dbReference type="ARBA" id="ARBA00023015"/>
    </source>
</evidence>
<dbReference type="Pfam" id="PF13977">
    <property type="entry name" value="TetR_C_6"/>
    <property type="match status" value="2"/>
</dbReference>
<feature type="DNA-binding region" description="H-T-H motif" evidence="5">
    <location>
        <begin position="53"/>
        <end position="72"/>
    </location>
</feature>
<dbReference type="InterPro" id="IPR001647">
    <property type="entry name" value="HTH_TetR"/>
</dbReference>
<dbReference type="AlphaFoldDB" id="A0A375J950"/>
<feature type="domain" description="HTH tetR-type" evidence="7">
    <location>
        <begin position="30"/>
        <end position="90"/>
    </location>
</feature>
<keyword evidence="3 5" id="KW-0238">DNA-binding</keyword>
<reference evidence="8 9" key="1">
    <citation type="submission" date="2018-01" db="EMBL/GenBank/DDBJ databases">
        <authorList>
            <person name="Gaut B.S."/>
            <person name="Morton B.R."/>
            <person name="Clegg M.T."/>
            <person name="Duvall M.R."/>
        </authorList>
    </citation>
    <scope>NUCLEOTIDE SEQUENCE [LARGE SCALE GENOMIC DNA]</scope>
    <source>
        <strain evidence="8">Cupriavidus taiwanensis cmp 52</strain>
    </source>
</reference>
<feature type="region of interest" description="Disordered" evidence="6">
    <location>
        <begin position="1"/>
        <end position="29"/>
    </location>
</feature>
<dbReference type="PROSITE" id="PS50977">
    <property type="entry name" value="HTH_TETR_2"/>
    <property type="match status" value="2"/>
</dbReference>
<dbReference type="Pfam" id="PF00440">
    <property type="entry name" value="TetR_N"/>
    <property type="match status" value="2"/>
</dbReference>